<dbReference type="InterPro" id="IPR023194">
    <property type="entry name" value="eIF3-like_dom_sf"/>
</dbReference>
<evidence type="ECO:0000313" key="8">
    <source>
        <dbReference type="EMBL" id="KAJ1179182.1"/>
    </source>
</evidence>
<feature type="compositionally biased region" description="Acidic residues" evidence="7">
    <location>
        <begin position="60"/>
        <end position="78"/>
    </location>
</feature>
<dbReference type="GeneID" id="138284317"/>
<dbReference type="Gene3D" id="1.10.246.60">
    <property type="entry name" value="Eukaryotic translation initiation factor 3 like domains"/>
    <property type="match status" value="1"/>
</dbReference>
<protein>
    <recommendedName>
        <fullName evidence="6">Eukaryotic translation initiation factor 3 subunit J</fullName>
        <shortName evidence="6">eIF3j</shortName>
    </recommendedName>
    <alternativeName>
        <fullName evidence="6">Eukaryotic translation initiation factor 3 subunit 1</fullName>
    </alternativeName>
    <alternativeName>
        <fullName evidence="6">eIF-3-alpha</fullName>
    </alternativeName>
    <alternativeName>
        <fullName evidence="6">eIF3 p35</fullName>
    </alternativeName>
</protein>
<dbReference type="PANTHER" id="PTHR21681:SF0">
    <property type="entry name" value="EUKARYOTIC TRANSLATION INITIATION FACTOR 3 SUBUNIT J"/>
    <property type="match status" value="1"/>
</dbReference>
<dbReference type="GO" id="GO:0001732">
    <property type="term" value="P:formation of cytoplasmic translation initiation complex"/>
    <property type="evidence" value="ECO:0007669"/>
    <property type="project" value="UniProtKB-UniRule"/>
</dbReference>
<dbReference type="KEGG" id="pwl:138284317"/>
<keyword evidence="2 6" id="KW-0396">Initiation factor</keyword>
<gene>
    <name evidence="6" type="primary">EIF3J</name>
    <name evidence="6" type="synonym">EIF3S1</name>
    <name evidence="8" type="ORF">NDU88_004418</name>
</gene>
<feature type="compositionally biased region" description="Acidic residues" evidence="7">
    <location>
        <begin position="31"/>
        <end position="40"/>
    </location>
</feature>
<reference evidence="8" key="1">
    <citation type="journal article" date="2022" name="bioRxiv">
        <title>Sequencing and chromosome-scale assembly of the giantPleurodeles waltlgenome.</title>
        <authorList>
            <person name="Brown T."/>
            <person name="Elewa A."/>
            <person name="Iarovenko S."/>
            <person name="Subramanian E."/>
            <person name="Araus A.J."/>
            <person name="Petzold A."/>
            <person name="Susuki M."/>
            <person name="Suzuki K.-i.T."/>
            <person name="Hayashi T."/>
            <person name="Toyoda A."/>
            <person name="Oliveira C."/>
            <person name="Osipova E."/>
            <person name="Leigh N.D."/>
            <person name="Simon A."/>
            <person name="Yun M.H."/>
        </authorList>
    </citation>
    <scope>NUCLEOTIDE SEQUENCE</scope>
    <source>
        <strain evidence="8">20211129_DDA</strain>
        <tissue evidence="8">Liver</tissue>
    </source>
</reference>
<keyword evidence="3 6" id="KW-0648">Protein biosynthesis</keyword>
<evidence type="ECO:0000256" key="3">
    <source>
        <dbReference type="ARBA" id="ARBA00022917"/>
    </source>
</evidence>
<dbReference type="Proteomes" id="UP001066276">
    <property type="component" value="Chromosome 3_2"/>
</dbReference>
<dbReference type="PANTHER" id="PTHR21681">
    <property type="entry name" value="EUKARYOTIC TRANSLATION INITIATION FACTOR 3 SUBUNIT J"/>
    <property type="match status" value="1"/>
</dbReference>
<feature type="region of interest" description="Disordered" evidence="7">
    <location>
        <begin position="1"/>
        <end position="130"/>
    </location>
</feature>
<keyword evidence="1 6" id="KW-0963">Cytoplasm</keyword>
<proteinExistence type="inferred from homology"/>
<dbReference type="GO" id="GO:0005852">
    <property type="term" value="C:eukaryotic translation initiation factor 3 complex"/>
    <property type="evidence" value="ECO:0007669"/>
    <property type="project" value="UniProtKB-UniRule"/>
</dbReference>
<evidence type="ECO:0000256" key="2">
    <source>
        <dbReference type="ARBA" id="ARBA00022540"/>
    </source>
</evidence>
<organism evidence="8 9">
    <name type="scientific">Pleurodeles waltl</name>
    <name type="common">Iberian ribbed newt</name>
    <dbReference type="NCBI Taxonomy" id="8319"/>
    <lineage>
        <taxon>Eukaryota</taxon>
        <taxon>Metazoa</taxon>
        <taxon>Chordata</taxon>
        <taxon>Craniata</taxon>
        <taxon>Vertebrata</taxon>
        <taxon>Euteleostomi</taxon>
        <taxon>Amphibia</taxon>
        <taxon>Batrachia</taxon>
        <taxon>Caudata</taxon>
        <taxon>Salamandroidea</taxon>
        <taxon>Salamandridae</taxon>
        <taxon>Pleurodelinae</taxon>
        <taxon>Pleurodeles</taxon>
    </lineage>
</organism>
<accession>A0AAV7TRG4</accession>
<dbReference type="EMBL" id="JANPWB010000006">
    <property type="protein sequence ID" value="KAJ1179182.1"/>
    <property type="molecule type" value="Genomic_DNA"/>
</dbReference>
<name>A0AAV7TRG4_PLEWA</name>
<keyword evidence="9" id="KW-1185">Reference proteome</keyword>
<dbReference type="AlphaFoldDB" id="A0AAV7TRG4"/>
<evidence type="ECO:0000313" key="9">
    <source>
        <dbReference type="Proteomes" id="UP001066276"/>
    </source>
</evidence>
<evidence type="ECO:0000256" key="5">
    <source>
        <dbReference type="ARBA" id="ARBA00065260"/>
    </source>
</evidence>
<sequence length="274" mass="31223">MTVRLRGTQSVRLTHTPRGQEQAARKMAEPDTWDADEFEPVPEVSGVATGPVVADRWAGEDEEEEVKDNWDDEEEEGAEDSKKEAEKTDAKVSEKKKLQEKIKEKESKLKKKQEEMQKLEEPKPELTPEEQVAEKLRLKKLQEESDLELAKEAFGDCAVSGIDAINPTSKEDFAEFGRLLKEKITHYEKSLHYTNFLETLLRDVCISLEVEDLKKISNSLTVLYSEKQKQEKNKAKKKKKGVLPGGGFKANMKDDLADYGGFDAGYAREYEDFM</sequence>
<dbReference type="HAMAP" id="MF_03009">
    <property type="entry name" value="eIF3j"/>
    <property type="match status" value="1"/>
</dbReference>
<dbReference type="CTD" id="8669"/>
<dbReference type="RefSeq" id="XP_069079058.1">
    <property type="nucleotide sequence ID" value="XM_069222957.1"/>
</dbReference>
<dbReference type="InterPro" id="IPR013906">
    <property type="entry name" value="eIF3j"/>
</dbReference>
<evidence type="ECO:0000256" key="4">
    <source>
        <dbReference type="ARBA" id="ARBA00023054"/>
    </source>
</evidence>
<comment type="caution">
    <text evidence="8">The sequence shown here is derived from an EMBL/GenBank/DDBJ whole genome shotgun (WGS) entry which is preliminary data.</text>
</comment>
<evidence type="ECO:0000256" key="1">
    <source>
        <dbReference type="ARBA" id="ARBA00022490"/>
    </source>
</evidence>
<comment type="similarity">
    <text evidence="6">Belongs to the eIF-3 subunit J family.</text>
</comment>
<dbReference type="GO" id="GO:0016282">
    <property type="term" value="C:eukaryotic 43S preinitiation complex"/>
    <property type="evidence" value="ECO:0007669"/>
    <property type="project" value="UniProtKB-UniRule"/>
</dbReference>
<comment type="subcellular location">
    <subcellularLocation>
        <location evidence="6">Cytoplasm</location>
    </subcellularLocation>
</comment>
<dbReference type="FunFam" id="1.10.246.60:FF:000001">
    <property type="entry name" value="Eukaryotic translation initiation factor 3 subunit J"/>
    <property type="match status" value="1"/>
</dbReference>
<evidence type="ECO:0000256" key="6">
    <source>
        <dbReference type="HAMAP-Rule" id="MF_03009"/>
    </source>
</evidence>
<dbReference type="GO" id="GO:0033290">
    <property type="term" value="C:eukaryotic 48S preinitiation complex"/>
    <property type="evidence" value="ECO:0007669"/>
    <property type="project" value="UniProtKB-UniRule"/>
</dbReference>
<dbReference type="GO" id="GO:0003743">
    <property type="term" value="F:translation initiation factor activity"/>
    <property type="evidence" value="ECO:0007669"/>
    <property type="project" value="UniProtKB-UniRule"/>
</dbReference>
<feature type="compositionally biased region" description="Basic and acidic residues" evidence="7">
    <location>
        <begin position="79"/>
        <end position="130"/>
    </location>
</feature>
<comment type="function">
    <text evidence="6">Component of the eukaryotic translation initiation factor 3 (eIF-3) complex, which is involved in protein synthesis of a specialized repertoire of mRNAs and, together with other initiation factors, stimulates binding of mRNA and methionyl-tRNAi to the 40S ribosome. The eIF-3 complex specifically targets and initiates translation of a subset of mRNAs involved in cell proliferation.</text>
</comment>
<dbReference type="Pfam" id="PF08597">
    <property type="entry name" value="eIF3_subunit"/>
    <property type="match status" value="1"/>
</dbReference>
<keyword evidence="4" id="KW-0175">Coiled coil</keyword>
<evidence type="ECO:0000256" key="7">
    <source>
        <dbReference type="SAM" id="MobiDB-lite"/>
    </source>
</evidence>
<feature type="compositionally biased region" description="Polar residues" evidence="7">
    <location>
        <begin position="7"/>
        <end position="19"/>
    </location>
</feature>
<comment type="subunit">
    <text evidence="5">Component of the eukaryotic translation initiation factor 3 (eIF-3) complex, which is composed of 13 subunits: EIF3A, EIF3B, EIF3C, EIF3D, EIF3E, EIF3F, EIF3G, EIF3H, EIF3I, EIF3J, EIF3K, EIF3L and EIF3M. The eIF-3 complex appears to include 3 stable modules: module A is composed of EIF3A, EIF3B, EIF3G and EIF3I; module B is composed of EIF3F, EIF3H, and EIF3M; and module C is composed of EIF3C, EIF3D, EIF3E, EIF3K and EIF3L. EIF3C of module C binds EIF3B of module A and EIF3H of module B, thereby linking the three modules. EIF3J is a labile subunit that binds to the eIF-3 complex via EIF3B. The eIF-3 complex interacts with RPS6KB1 under conditions of nutrient depletion. Mitogenic stimulation leads to binding and activation of a complex composed of MTOR and RPTOR, leading to phosphorylation and release of RPS6KB1 and binding of EIF4B to eIF-3.</text>
</comment>